<accession>A0A9X8DLC7</accession>
<dbReference type="EMBL" id="QUTI01049113">
    <property type="protein sequence ID" value="RLN99550.1"/>
    <property type="molecule type" value="Genomic_DNA"/>
</dbReference>
<reference evidence="2 3" key="1">
    <citation type="journal article" date="2018" name="J. Invertebr. Pathol.">
        <title>New genotyping method for the causative agent of crayfish plague (Aphanomyces astaci) based on whole genome data.</title>
        <authorList>
            <person name="Minardi D."/>
            <person name="Studholme D.J."/>
            <person name="van der Giezen M."/>
            <person name="Pretto T."/>
            <person name="Oidtmann B."/>
        </authorList>
    </citation>
    <scope>NUCLEOTIDE SEQUENCE [LARGE SCALE GENOMIC DNA]</scope>
    <source>
        <strain evidence="2 3">KB13</strain>
    </source>
</reference>
<evidence type="ECO:0000313" key="3">
    <source>
        <dbReference type="Proteomes" id="UP000275652"/>
    </source>
</evidence>
<name>A0A9X8DLC7_APHAT</name>
<evidence type="ECO:0000313" key="2">
    <source>
        <dbReference type="EMBL" id="RLN99550.1"/>
    </source>
</evidence>
<proteinExistence type="predicted"/>
<feature type="region of interest" description="Disordered" evidence="1">
    <location>
        <begin position="1"/>
        <end position="24"/>
    </location>
</feature>
<protein>
    <submittedName>
        <fullName evidence="2">Uncharacterized protein</fullName>
    </submittedName>
</protein>
<comment type="caution">
    <text evidence="2">The sequence shown here is derived from an EMBL/GenBank/DDBJ whole genome shotgun (WGS) entry which is preliminary data.</text>
</comment>
<dbReference type="Proteomes" id="UP000275652">
    <property type="component" value="Unassembled WGS sequence"/>
</dbReference>
<organism evidence="2 3">
    <name type="scientific">Aphanomyces astaci</name>
    <name type="common">Crayfish plague agent</name>
    <dbReference type="NCBI Taxonomy" id="112090"/>
    <lineage>
        <taxon>Eukaryota</taxon>
        <taxon>Sar</taxon>
        <taxon>Stramenopiles</taxon>
        <taxon>Oomycota</taxon>
        <taxon>Saprolegniomycetes</taxon>
        <taxon>Saprolegniales</taxon>
        <taxon>Verrucalvaceae</taxon>
        <taxon>Aphanomyces</taxon>
    </lineage>
</organism>
<dbReference type="Gene3D" id="6.10.250.1310">
    <property type="match status" value="1"/>
</dbReference>
<evidence type="ECO:0000256" key="1">
    <source>
        <dbReference type="SAM" id="MobiDB-lite"/>
    </source>
</evidence>
<sequence length="78" mass="9035">MTSEYDRKVEGEQTKQTQLGGEKDEIVTEFEDNKTQIEEDADLEIEEVKAKYDAKFLDEREATLRLKGAKIDICSIYD</sequence>
<gene>
    <name evidence="2" type="ORF">DYB28_014850</name>
</gene>
<dbReference type="AlphaFoldDB" id="A0A9X8DLC7"/>
<feature type="compositionally biased region" description="Basic and acidic residues" evidence="1">
    <location>
        <begin position="1"/>
        <end position="13"/>
    </location>
</feature>